<keyword evidence="1" id="KW-0677">Repeat</keyword>
<dbReference type="SMART" id="SM00248">
    <property type="entry name" value="ANK"/>
    <property type="match status" value="2"/>
</dbReference>
<dbReference type="EMBL" id="CAIIXF020000007">
    <property type="protein sequence ID" value="CAH1789658.1"/>
    <property type="molecule type" value="Genomic_DNA"/>
</dbReference>
<feature type="region of interest" description="Disordered" evidence="3">
    <location>
        <begin position="220"/>
        <end position="246"/>
    </location>
</feature>
<dbReference type="Proteomes" id="UP000749559">
    <property type="component" value="Unassembled WGS sequence"/>
</dbReference>
<evidence type="ECO:0000313" key="5">
    <source>
        <dbReference type="Proteomes" id="UP000749559"/>
    </source>
</evidence>
<dbReference type="OrthoDB" id="194358at2759"/>
<evidence type="ECO:0000313" key="4">
    <source>
        <dbReference type="EMBL" id="CAH1789658.1"/>
    </source>
</evidence>
<accession>A0A8J1TSG9</accession>
<evidence type="ECO:0000256" key="3">
    <source>
        <dbReference type="SAM" id="MobiDB-lite"/>
    </source>
</evidence>
<dbReference type="InterPro" id="IPR036770">
    <property type="entry name" value="Ankyrin_rpt-contain_sf"/>
</dbReference>
<dbReference type="Pfam" id="PF12796">
    <property type="entry name" value="Ank_2"/>
    <property type="match status" value="1"/>
</dbReference>
<protein>
    <submittedName>
        <fullName evidence="4">Uncharacterized protein</fullName>
    </submittedName>
</protein>
<evidence type="ECO:0000256" key="1">
    <source>
        <dbReference type="ARBA" id="ARBA00022737"/>
    </source>
</evidence>
<evidence type="ECO:0000256" key="2">
    <source>
        <dbReference type="ARBA" id="ARBA00023043"/>
    </source>
</evidence>
<dbReference type="PANTHER" id="PTHR24171">
    <property type="entry name" value="ANKYRIN REPEAT DOMAIN-CONTAINING PROTEIN 39-RELATED"/>
    <property type="match status" value="1"/>
</dbReference>
<comment type="caution">
    <text evidence="4">The sequence shown here is derived from an EMBL/GenBank/DDBJ whole genome shotgun (WGS) entry which is preliminary data.</text>
</comment>
<dbReference type="SUPFAM" id="SSF48403">
    <property type="entry name" value="Ankyrin repeat"/>
    <property type="match status" value="1"/>
</dbReference>
<gene>
    <name evidence="4" type="ORF">OFUS_LOCUS14980</name>
</gene>
<dbReference type="PROSITE" id="PS50088">
    <property type="entry name" value="ANK_REPEAT"/>
    <property type="match status" value="1"/>
</dbReference>
<proteinExistence type="predicted"/>
<reference evidence="4" key="1">
    <citation type="submission" date="2022-03" db="EMBL/GenBank/DDBJ databases">
        <authorList>
            <person name="Martin C."/>
        </authorList>
    </citation>
    <scope>NUCLEOTIDE SEQUENCE</scope>
</reference>
<sequence>MADEVRDDNIMLDLQKHLQIAKVPLASLSSLAKRGDEKRFLASIDDLRLVERFLTENVEITGDTADEAMQSQLYIACFWGFKDIVRALVAKGADVNSQNKGTLWTPLHAACFQEHGPVVMILLENRAQPELPDSENRTPKDFASASQKIWPHFAALGLKQTPKHLLIEMGIIKKVATSNSISPRTSPRVPGAGIRMAAYSRPESAYAYNNDPFMNAAVGGDVLADEDRDGTASSPQQQQPQFTMWK</sequence>
<dbReference type="InterPro" id="IPR002110">
    <property type="entry name" value="Ankyrin_rpt"/>
</dbReference>
<organism evidence="4 5">
    <name type="scientific">Owenia fusiformis</name>
    <name type="common">Polychaete worm</name>
    <dbReference type="NCBI Taxonomy" id="6347"/>
    <lineage>
        <taxon>Eukaryota</taxon>
        <taxon>Metazoa</taxon>
        <taxon>Spiralia</taxon>
        <taxon>Lophotrochozoa</taxon>
        <taxon>Annelida</taxon>
        <taxon>Polychaeta</taxon>
        <taxon>Sedentaria</taxon>
        <taxon>Canalipalpata</taxon>
        <taxon>Sabellida</taxon>
        <taxon>Oweniida</taxon>
        <taxon>Oweniidae</taxon>
        <taxon>Owenia</taxon>
    </lineage>
</organism>
<keyword evidence="2" id="KW-0040">ANK repeat</keyword>
<keyword evidence="5" id="KW-1185">Reference proteome</keyword>
<feature type="compositionally biased region" description="Polar residues" evidence="3">
    <location>
        <begin position="231"/>
        <end position="246"/>
    </location>
</feature>
<dbReference type="Gene3D" id="1.25.40.20">
    <property type="entry name" value="Ankyrin repeat-containing domain"/>
    <property type="match status" value="1"/>
</dbReference>
<dbReference type="AlphaFoldDB" id="A0A8J1TSG9"/>
<name>A0A8J1TSG9_OWEFU</name>